<comment type="subcellular location">
    <subcellularLocation>
        <location evidence="1">Cell outer membrane</location>
    </subcellularLocation>
</comment>
<dbReference type="RefSeq" id="WP_146946830.1">
    <property type="nucleotide sequence ID" value="NZ_BJYV01000001.1"/>
</dbReference>
<protein>
    <submittedName>
        <fullName evidence="8">Membrane protein</fullName>
    </submittedName>
</protein>
<dbReference type="Proteomes" id="UP000321301">
    <property type="component" value="Unassembled WGS sequence"/>
</dbReference>
<dbReference type="SUPFAM" id="SSF48452">
    <property type="entry name" value="TPR-like"/>
    <property type="match status" value="1"/>
</dbReference>
<dbReference type="Pfam" id="PF07980">
    <property type="entry name" value="SusD_RagB"/>
    <property type="match status" value="1"/>
</dbReference>
<sequence>MKKNSILYKFLLPCLIWTIISCNEDILEIDPTDQYSVETFWVTEEHASAGLTGCYQVLRSMFGALYETDMVTPNAWGYNENGGLGPLARGVQLTTDPALAGKWDASYAGIGRTNTFLDNIDGVTMDGNLKTRMIGEAKFLRALYYFHLVNYFGDVPLILETPDAALHSDLPRSPKAMVLAQILKDLDESSEALPETYEDRDTGRATKGAALSLKARLLLYEEDWSEAAATAKKVIDLNAYTLFPNYRELFMLDNENNEEVIFNVEFLAPRFTNNYDQSIYILNTPAPLKDLVDAYLMKDGLSKEESPLFDPLSPYENRDPRLHQSIACIGYPFNGKITELSDVVNTGFGMKKFTSFSDDVSNIVPPNTELNPIVIRYAEVLLTYAEAQNEAVGPDPSVYEALNMLRARSSVNMPAIQNSLSKEEMRDLIRLERRIELAFEGLYYSDIRRWKTAEVVNNGPIYNYEGNVITNRTFNKDRDYLWPIPFVQIQENPELTQNPGYN</sequence>
<organism evidence="8 9">
    <name type="scientific">Cyclobacterium qasimii</name>
    <dbReference type="NCBI Taxonomy" id="1350429"/>
    <lineage>
        <taxon>Bacteria</taxon>
        <taxon>Pseudomonadati</taxon>
        <taxon>Bacteroidota</taxon>
        <taxon>Cytophagia</taxon>
        <taxon>Cytophagales</taxon>
        <taxon>Cyclobacteriaceae</taxon>
        <taxon>Cyclobacterium</taxon>
    </lineage>
</organism>
<name>A0A512C5K0_9BACT</name>
<dbReference type="PROSITE" id="PS51257">
    <property type="entry name" value="PROKAR_LIPOPROTEIN"/>
    <property type="match status" value="1"/>
</dbReference>
<dbReference type="CDD" id="cd08977">
    <property type="entry name" value="SusD"/>
    <property type="match status" value="1"/>
</dbReference>
<feature type="domain" description="SusD-like N-terminal" evidence="7">
    <location>
        <begin position="99"/>
        <end position="219"/>
    </location>
</feature>
<evidence type="ECO:0000259" key="7">
    <source>
        <dbReference type="Pfam" id="PF14322"/>
    </source>
</evidence>
<dbReference type="AlphaFoldDB" id="A0A512C5K0"/>
<keyword evidence="5" id="KW-0998">Cell outer membrane</keyword>
<evidence type="ECO:0000256" key="3">
    <source>
        <dbReference type="ARBA" id="ARBA00022729"/>
    </source>
</evidence>
<evidence type="ECO:0000256" key="1">
    <source>
        <dbReference type="ARBA" id="ARBA00004442"/>
    </source>
</evidence>
<evidence type="ECO:0000256" key="5">
    <source>
        <dbReference type="ARBA" id="ARBA00023237"/>
    </source>
</evidence>
<evidence type="ECO:0000256" key="4">
    <source>
        <dbReference type="ARBA" id="ARBA00023136"/>
    </source>
</evidence>
<dbReference type="InterPro" id="IPR033985">
    <property type="entry name" value="SusD-like_N"/>
</dbReference>
<dbReference type="InterPro" id="IPR012944">
    <property type="entry name" value="SusD_RagB_dom"/>
</dbReference>
<evidence type="ECO:0000313" key="9">
    <source>
        <dbReference type="Proteomes" id="UP000321301"/>
    </source>
</evidence>
<keyword evidence="3" id="KW-0732">Signal</keyword>
<feature type="domain" description="RagB/SusD" evidence="6">
    <location>
        <begin position="283"/>
        <end position="501"/>
    </location>
</feature>
<evidence type="ECO:0000259" key="6">
    <source>
        <dbReference type="Pfam" id="PF07980"/>
    </source>
</evidence>
<evidence type="ECO:0000256" key="2">
    <source>
        <dbReference type="ARBA" id="ARBA00006275"/>
    </source>
</evidence>
<keyword evidence="9" id="KW-1185">Reference proteome</keyword>
<reference evidence="8 9" key="1">
    <citation type="submission" date="2019-07" db="EMBL/GenBank/DDBJ databases">
        <title>Whole genome shotgun sequence of Cyclobacterium qasimii NBRC 106168.</title>
        <authorList>
            <person name="Hosoyama A."/>
            <person name="Uohara A."/>
            <person name="Ohji S."/>
            <person name="Ichikawa N."/>
        </authorList>
    </citation>
    <scope>NUCLEOTIDE SEQUENCE [LARGE SCALE GENOMIC DNA]</scope>
    <source>
        <strain evidence="8 9">NBRC 106168</strain>
    </source>
</reference>
<comment type="similarity">
    <text evidence="2">Belongs to the SusD family.</text>
</comment>
<evidence type="ECO:0000313" key="8">
    <source>
        <dbReference type="EMBL" id="GEO19489.1"/>
    </source>
</evidence>
<dbReference type="EMBL" id="BJYV01000001">
    <property type="protein sequence ID" value="GEO19489.1"/>
    <property type="molecule type" value="Genomic_DNA"/>
</dbReference>
<dbReference type="GO" id="GO:0009279">
    <property type="term" value="C:cell outer membrane"/>
    <property type="evidence" value="ECO:0007669"/>
    <property type="project" value="UniProtKB-SubCell"/>
</dbReference>
<dbReference type="Pfam" id="PF14322">
    <property type="entry name" value="SusD-like_3"/>
    <property type="match status" value="1"/>
</dbReference>
<accession>A0A512C5K0</accession>
<keyword evidence="4" id="KW-0472">Membrane</keyword>
<dbReference type="Gene3D" id="1.25.40.390">
    <property type="match status" value="1"/>
</dbReference>
<dbReference type="InterPro" id="IPR011990">
    <property type="entry name" value="TPR-like_helical_dom_sf"/>
</dbReference>
<gene>
    <name evidence="8" type="ORF">CQA01_00230</name>
</gene>
<comment type="caution">
    <text evidence="8">The sequence shown here is derived from an EMBL/GenBank/DDBJ whole genome shotgun (WGS) entry which is preliminary data.</text>
</comment>
<proteinExistence type="inferred from homology"/>